<feature type="transmembrane region" description="Helical" evidence="8">
    <location>
        <begin position="97"/>
        <end position="116"/>
    </location>
</feature>
<keyword evidence="2 8" id="KW-0812">Transmembrane</keyword>
<accession>A0A817SL81</accession>
<dbReference type="PROSITE" id="PS50262">
    <property type="entry name" value="G_PROTEIN_RECEP_F1_2"/>
    <property type="match status" value="1"/>
</dbReference>
<evidence type="ECO:0000313" key="11">
    <source>
        <dbReference type="EMBL" id="CAF3535449.1"/>
    </source>
</evidence>
<dbReference type="GO" id="GO:0004930">
    <property type="term" value="F:G protein-coupled receptor activity"/>
    <property type="evidence" value="ECO:0007669"/>
    <property type="project" value="UniProtKB-KW"/>
</dbReference>
<feature type="transmembrane region" description="Helical" evidence="8">
    <location>
        <begin position="136"/>
        <end position="157"/>
    </location>
</feature>
<dbReference type="InterPro" id="IPR000276">
    <property type="entry name" value="GPCR_Rhodpsn"/>
</dbReference>
<evidence type="ECO:0000259" key="9">
    <source>
        <dbReference type="PROSITE" id="PS50262"/>
    </source>
</evidence>
<evidence type="ECO:0000256" key="1">
    <source>
        <dbReference type="ARBA" id="ARBA00004141"/>
    </source>
</evidence>
<dbReference type="GO" id="GO:0005886">
    <property type="term" value="C:plasma membrane"/>
    <property type="evidence" value="ECO:0007669"/>
    <property type="project" value="TreeGrafter"/>
</dbReference>
<evidence type="ECO:0000256" key="7">
    <source>
        <dbReference type="ARBA" id="ARBA00023224"/>
    </source>
</evidence>
<dbReference type="InterPro" id="IPR017452">
    <property type="entry name" value="GPCR_Rhodpsn_7TM"/>
</dbReference>
<keyword evidence="3 8" id="KW-1133">Transmembrane helix</keyword>
<feature type="transmembrane region" description="Helical" evidence="8">
    <location>
        <begin position="20"/>
        <end position="42"/>
    </location>
</feature>
<dbReference type="EMBL" id="CAJNYV010003108">
    <property type="protein sequence ID" value="CAF3535449.1"/>
    <property type="molecule type" value="Genomic_DNA"/>
</dbReference>
<evidence type="ECO:0000256" key="4">
    <source>
        <dbReference type="ARBA" id="ARBA00023040"/>
    </source>
</evidence>
<feature type="transmembrane region" description="Helical" evidence="8">
    <location>
        <begin position="54"/>
        <end position="77"/>
    </location>
</feature>
<protein>
    <recommendedName>
        <fullName evidence="9">G-protein coupled receptors family 1 profile domain-containing protein</fullName>
    </recommendedName>
</protein>
<evidence type="ECO:0000256" key="3">
    <source>
        <dbReference type="ARBA" id="ARBA00022989"/>
    </source>
</evidence>
<evidence type="ECO:0000313" key="12">
    <source>
        <dbReference type="Proteomes" id="UP000663825"/>
    </source>
</evidence>
<keyword evidence="4" id="KW-0297">G-protein coupled receptor</keyword>
<dbReference type="AlphaFoldDB" id="A0A817SL81"/>
<feature type="domain" description="G-protein coupled receptors family 1 profile" evidence="9">
    <location>
        <begin position="35"/>
        <end position="306"/>
    </location>
</feature>
<name>A0A817SL81_9BILA</name>
<evidence type="ECO:0000313" key="10">
    <source>
        <dbReference type="EMBL" id="CAF3296098.1"/>
    </source>
</evidence>
<keyword evidence="7" id="KW-0807">Transducer</keyword>
<dbReference type="OrthoDB" id="10040416at2759"/>
<feature type="transmembrane region" description="Helical" evidence="8">
    <location>
        <begin position="286"/>
        <end position="313"/>
    </location>
</feature>
<evidence type="ECO:0000256" key="5">
    <source>
        <dbReference type="ARBA" id="ARBA00023136"/>
    </source>
</evidence>
<organism evidence="10 12">
    <name type="scientific">Rotaria socialis</name>
    <dbReference type="NCBI Taxonomy" id="392032"/>
    <lineage>
        <taxon>Eukaryota</taxon>
        <taxon>Metazoa</taxon>
        <taxon>Spiralia</taxon>
        <taxon>Gnathifera</taxon>
        <taxon>Rotifera</taxon>
        <taxon>Eurotatoria</taxon>
        <taxon>Bdelloidea</taxon>
        <taxon>Philodinida</taxon>
        <taxon>Philodinidae</taxon>
        <taxon>Rotaria</taxon>
    </lineage>
</organism>
<evidence type="ECO:0000256" key="6">
    <source>
        <dbReference type="ARBA" id="ARBA00023170"/>
    </source>
</evidence>
<reference evidence="10" key="1">
    <citation type="submission" date="2021-02" db="EMBL/GenBank/DDBJ databases">
        <authorList>
            <person name="Nowell W R."/>
        </authorList>
    </citation>
    <scope>NUCLEOTIDE SEQUENCE</scope>
</reference>
<gene>
    <name evidence="11" type="ORF">KIK155_LOCUS17675</name>
    <name evidence="10" type="ORF">TIS948_LOCUS17924</name>
</gene>
<dbReference type="Gene3D" id="1.20.1070.10">
    <property type="entry name" value="Rhodopsin 7-helix transmembrane proteins"/>
    <property type="match status" value="1"/>
</dbReference>
<dbReference type="PANTHER" id="PTHR24243">
    <property type="entry name" value="G-PROTEIN COUPLED RECEPTOR"/>
    <property type="match status" value="1"/>
</dbReference>
<dbReference type="Proteomes" id="UP000663825">
    <property type="component" value="Unassembled WGS sequence"/>
</dbReference>
<evidence type="ECO:0000256" key="2">
    <source>
        <dbReference type="ARBA" id="ARBA00022692"/>
    </source>
</evidence>
<dbReference type="Proteomes" id="UP000663865">
    <property type="component" value="Unassembled WGS sequence"/>
</dbReference>
<keyword evidence="5 8" id="KW-0472">Membrane</keyword>
<comment type="subcellular location">
    <subcellularLocation>
        <location evidence="1">Membrane</location>
        <topology evidence="1">Multi-pass membrane protein</topology>
    </subcellularLocation>
</comment>
<dbReference type="PANTHER" id="PTHR24243:SF230">
    <property type="entry name" value="G-PROTEIN COUPLED RECEPTORS FAMILY 1 PROFILE DOMAIN-CONTAINING PROTEIN"/>
    <property type="match status" value="1"/>
</dbReference>
<dbReference type="Pfam" id="PF00001">
    <property type="entry name" value="7tm_1"/>
    <property type="match status" value="1"/>
</dbReference>
<evidence type="ECO:0000256" key="8">
    <source>
        <dbReference type="SAM" id="Phobius"/>
    </source>
</evidence>
<sequence>MSNVTDSSTVNLINNISAEINRYITLFVLLFGTTGNLLNTLLLSQPNLRSNPCVLYFLGSSISSLGIMLVGLPTRFIGGWISTDPTNTNAFLCKFRIFLLYGFRTTSVWLIVLATVDRWFASSVRVTRRFLSSRRIAHKCIFIIHILSFLLWSQTLYCYNTNLPQVPLQCYGMSPKCQIFNDVGYAITTVLIPSVLMLVFGLLTIHNIKGSQRAVVPFIGTIHRISALNTRKRRKRRFNKGSLTGMLLLQVILLTLLSLPQALQQLYLAFTISTIRSPLRHAIENFIININFSLTYVGNSIPFYIYTLTGVLFRRTFIRLIRSIYRQSIVVRLLFSLVFDRTKKYKSNYSSVLYSSSLLNKFYFSKPTK</sequence>
<keyword evidence="6" id="KW-0675">Receptor</keyword>
<comment type="caution">
    <text evidence="10">The sequence shown here is derived from an EMBL/GenBank/DDBJ whole genome shotgun (WGS) entry which is preliminary data.</text>
</comment>
<dbReference type="SUPFAM" id="SSF81321">
    <property type="entry name" value="Family A G protein-coupled receptor-like"/>
    <property type="match status" value="1"/>
</dbReference>
<proteinExistence type="predicted"/>
<dbReference type="EMBL" id="CAJNXB010003100">
    <property type="protein sequence ID" value="CAF3296098.1"/>
    <property type="molecule type" value="Genomic_DNA"/>
</dbReference>
<feature type="transmembrane region" description="Helical" evidence="8">
    <location>
        <begin position="241"/>
        <end position="259"/>
    </location>
</feature>
<feature type="transmembrane region" description="Helical" evidence="8">
    <location>
        <begin position="183"/>
        <end position="203"/>
    </location>
</feature>